<organism evidence="1 2">
    <name type="scientific">Effrenium voratum</name>
    <dbReference type="NCBI Taxonomy" id="2562239"/>
    <lineage>
        <taxon>Eukaryota</taxon>
        <taxon>Sar</taxon>
        <taxon>Alveolata</taxon>
        <taxon>Dinophyceae</taxon>
        <taxon>Suessiales</taxon>
        <taxon>Symbiodiniaceae</taxon>
        <taxon>Effrenium</taxon>
    </lineage>
</organism>
<dbReference type="SUPFAM" id="SSF52047">
    <property type="entry name" value="RNI-like"/>
    <property type="match status" value="1"/>
</dbReference>
<dbReference type="Gene3D" id="3.80.10.10">
    <property type="entry name" value="Ribonuclease Inhibitor"/>
    <property type="match status" value="1"/>
</dbReference>
<evidence type="ECO:0000313" key="2">
    <source>
        <dbReference type="Proteomes" id="UP001178507"/>
    </source>
</evidence>
<proteinExistence type="predicted"/>
<dbReference type="EMBL" id="CAUJNA010000105">
    <property type="protein sequence ID" value="CAJ1371906.1"/>
    <property type="molecule type" value="Genomic_DNA"/>
</dbReference>
<comment type="caution">
    <text evidence="1">The sequence shown here is derived from an EMBL/GenBank/DDBJ whole genome shotgun (WGS) entry which is preliminary data.</text>
</comment>
<evidence type="ECO:0000313" key="1">
    <source>
        <dbReference type="EMBL" id="CAJ1371906.1"/>
    </source>
</evidence>
<protein>
    <submittedName>
        <fullName evidence="1">Uncharacterized protein</fullName>
    </submittedName>
</protein>
<feature type="non-terminal residue" evidence="1">
    <location>
        <position position="1"/>
    </location>
</feature>
<keyword evidence="2" id="KW-1185">Reference proteome</keyword>
<sequence length="529" mass="59335">MALTGPGLSGLPLPAFRSAVILGGPSPAAVQAAPESAAWRAGRWAVLPAAPLLLRARRRLAQRGAGARGVRVCCAPNSRSRLLNEEPEEAIRRLSHEIHEAIASDDARRASQAQRELRKIQLDRPSVACRHLIHEDVTAAATLLYLGERASVRGRVNAVKKLSRWLRWPHATNKDLVPVATALEGLLSALRSEPEVAWAAQCALFHVVRCHSARSPHNVKETTRGQVTRLLLEANVPFPFCLPELTERAAEAYETALRASPVRSFFARLKELTLIDPGYGESWQSYDLALFRGFAQRLGKCLVNLRALKVMGFEDCAMKLVLPTLWMPKLRQLHIFGCCQQRQSRAAILSLVNRNRLQLEELELNLWTEFLHEAEDPVLSLEKLPKVKRLSLHVPLLPAWQHFGDLCPLLEELTFVYSQDIALNAARVLVDSEPGEEEEILVNTSTRIYRDAVRFAAQLQSHGFAELAEHCPRLQVIRFKMWDNSFGYDSTAAKEHFTVCWRRSERSRPGRAFLRDADVNNATRATLEA</sequence>
<accession>A0AA36HMI9</accession>
<dbReference type="InterPro" id="IPR032675">
    <property type="entry name" value="LRR_dom_sf"/>
</dbReference>
<dbReference type="AlphaFoldDB" id="A0AA36HMI9"/>
<reference evidence="1" key="1">
    <citation type="submission" date="2023-08" db="EMBL/GenBank/DDBJ databases">
        <authorList>
            <person name="Chen Y."/>
            <person name="Shah S."/>
            <person name="Dougan E. K."/>
            <person name="Thang M."/>
            <person name="Chan C."/>
        </authorList>
    </citation>
    <scope>NUCLEOTIDE SEQUENCE</scope>
</reference>
<dbReference type="Proteomes" id="UP001178507">
    <property type="component" value="Unassembled WGS sequence"/>
</dbReference>
<name>A0AA36HMI9_9DINO</name>
<gene>
    <name evidence="1" type="ORF">EVOR1521_LOCUS2109</name>
</gene>